<keyword evidence="4" id="KW-1185">Reference proteome</keyword>
<reference evidence="3" key="1">
    <citation type="journal article" date="2023" name="Mol. Phylogenet. Evol.">
        <title>Genome-scale phylogeny and comparative genomics of the fungal order Sordariales.</title>
        <authorList>
            <person name="Hensen N."/>
            <person name="Bonometti L."/>
            <person name="Westerberg I."/>
            <person name="Brannstrom I.O."/>
            <person name="Guillou S."/>
            <person name="Cros-Aarteil S."/>
            <person name="Calhoun S."/>
            <person name="Haridas S."/>
            <person name="Kuo A."/>
            <person name="Mondo S."/>
            <person name="Pangilinan J."/>
            <person name="Riley R."/>
            <person name="LaButti K."/>
            <person name="Andreopoulos B."/>
            <person name="Lipzen A."/>
            <person name="Chen C."/>
            <person name="Yan M."/>
            <person name="Daum C."/>
            <person name="Ng V."/>
            <person name="Clum A."/>
            <person name="Steindorff A."/>
            <person name="Ohm R.A."/>
            <person name="Martin F."/>
            <person name="Silar P."/>
            <person name="Natvig D.O."/>
            <person name="Lalanne C."/>
            <person name="Gautier V."/>
            <person name="Ament-Velasquez S.L."/>
            <person name="Kruys A."/>
            <person name="Hutchinson M.I."/>
            <person name="Powell A.J."/>
            <person name="Barry K."/>
            <person name="Miller A.N."/>
            <person name="Grigoriev I.V."/>
            <person name="Debuchy R."/>
            <person name="Gladieux P."/>
            <person name="Hiltunen Thoren M."/>
            <person name="Johannesson H."/>
        </authorList>
    </citation>
    <scope>NUCLEOTIDE SEQUENCE</scope>
    <source>
        <strain evidence="3">CBS 314.62</strain>
    </source>
</reference>
<feature type="region of interest" description="Disordered" evidence="2">
    <location>
        <begin position="350"/>
        <end position="369"/>
    </location>
</feature>
<organism evidence="3 4">
    <name type="scientific">Podospora appendiculata</name>
    <dbReference type="NCBI Taxonomy" id="314037"/>
    <lineage>
        <taxon>Eukaryota</taxon>
        <taxon>Fungi</taxon>
        <taxon>Dikarya</taxon>
        <taxon>Ascomycota</taxon>
        <taxon>Pezizomycotina</taxon>
        <taxon>Sordariomycetes</taxon>
        <taxon>Sordariomycetidae</taxon>
        <taxon>Sordariales</taxon>
        <taxon>Podosporaceae</taxon>
        <taxon>Podospora</taxon>
    </lineage>
</organism>
<keyword evidence="1" id="KW-0175">Coiled coil</keyword>
<dbReference type="EMBL" id="JAULSO010000006">
    <property type="protein sequence ID" value="KAK3681737.1"/>
    <property type="molecule type" value="Genomic_DNA"/>
</dbReference>
<name>A0AAE0X041_9PEZI</name>
<accession>A0AAE0X041</accession>
<gene>
    <name evidence="3" type="ORF">B0T22DRAFT_472750</name>
</gene>
<feature type="region of interest" description="Disordered" evidence="2">
    <location>
        <begin position="75"/>
        <end position="102"/>
    </location>
</feature>
<feature type="compositionally biased region" description="Basic and acidic residues" evidence="2">
    <location>
        <begin position="358"/>
        <end position="369"/>
    </location>
</feature>
<protein>
    <submittedName>
        <fullName evidence="3">Uncharacterized protein</fullName>
    </submittedName>
</protein>
<sequence>MEPEEHPALSEATVYEALRDVFGYYQITPSHQDIRWAIRLNEDDYRVANLLETYNHDDICNLVYKMVLDGSFMGKESSDPKNKQPAQKDDRYHQPSDEPDIYDNQESALLKSDVPFKTQHRVLYKLQTVLEEALFAFAKTTCPAMLTSSGWDCPEAANLSTWMAALNDRRYYRPSGEPLIPSDLSPVFVNEVLISVEAIGRTVAQRTRITGRDMASMARAAGVLLEALRMYHSSHADRVARILKAIEDVNEELAVDREYSETKLRETTAEIEKARAKLEEKKRATVAEIVREHNGFLARTGKRLEERVLASGSAAGTSGTNSSTLVPASKIGSIARGEHMEHDGERLFHIMDGSSGSETEKNSDEWYFG</sequence>
<comment type="caution">
    <text evidence="3">The sequence shown here is derived from an EMBL/GenBank/DDBJ whole genome shotgun (WGS) entry which is preliminary data.</text>
</comment>
<reference evidence="3" key="2">
    <citation type="submission" date="2023-06" db="EMBL/GenBank/DDBJ databases">
        <authorList>
            <consortium name="Lawrence Berkeley National Laboratory"/>
            <person name="Haridas S."/>
            <person name="Hensen N."/>
            <person name="Bonometti L."/>
            <person name="Westerberg I."/>
            <person name="Brannstrom I.O."/>
            <person name="Guillou S."/>
            <person name="Cros-Aarteil S."/>
            <person name="Calhoun S."/>
            <person name="Kuo A."/>
            <person name="Mondo S."/>
            <person name="Pangilinan J."/>
            <person name="Riley R."/>
            <person name="Labutti K."/>
            <person name="Andreopoulos B."/>
            <person name="Lipzen A."/>
            <person name="Chen C."/>
            <person name="Yanf M."/>
            <person name="Daum C."/>
            <person name="Ng V."/>
            <person name="Clum A."/>
            <person name="Steindorff A."/>
            <person name="Ohm R."/>
            <person name="Martin F."/>
            <person name="Silar P."/>
            <person name="Natvig D."/>
            <person name="Lalanne C."/>
            <person name="Gautier V."/>
            <person name="Ament-Velasquez S.L."/>
            <person name="Kruys A."/>
            <person name="Hutchinson M.I."/>
            <person name="Powell A.J."/>
            <person name="Barry K."/>
            <person name="Miller A.N."/>
            <person name="Grigoriev I.V."/>
            <person name="Debuchy R."/>
            <person name="Gladieux P."/>
            <person name="Thoren M.H."/>
            <person name="Johannesson H."/>
        </authorList>
    </citation>
    <scope>NUCLEOTIDE SEQUENCE</scope>
    <source>
        <strain evidence="3">CBS 314.62</strain>
    </source>
</reference>
<evidence type="ECO:0000313" key="4">
    <source>
        <dbReference type="Proteomes" id="UP001270362"/>
    </source>
</evidence>
<proteinExistence type="predicted"/>
<evidence type="ECO:0000256" key="2">
    <source>
        <dbReference type="SAM" id="MobiDB-lite"/>
    </source>
</evidence>
<dbReference type="AlphaFoldDB" id="A0AAE0X041"/>
<evidence type="ECO:0000256" key="1">
    <source>
        <dbReference type="SAM" id="Coils"/>
    </source>
</evidence>
<dbReference type="Proteomes" id="UP001270362">
    <property type="component" value="Unassembled WGS sequence"/>
</dbReference>
<feature type="coiled-coil region" evidence="1">
    <location>
        <begin position="257"/>
        <end position="284"/>
    </location>
</feature>
<feature type="compositionally biased region" description="Basic and acidic residues" evidence="2">
    <location>
        <begin position="76"/>
        <end position="96"/>
    </location>
</feature>
<evidence type="ECO:0000313" key="3">
    <source>
        <dbReference type="EMBL" id="KAK3681737.1"/>
    </source>
</evidence>